<name>A0A1B6J5C9_9HEMI</name>
<reference evidence="1" key="1">
    <citation type="submission" date="2015-11" db="EMBL/GenBank/DDBJ databases">
        <title>De novo transcriptome assembly of four potential Pierce s Disease insect vectors from Arizona vineyards.</title>
        <authorList>
            <person name="Tassone E.E."/>
        </authorList>
    </citation>
    <scope>NUCLEOTIDE SEQUENCE</scope>
</reference>
<dbReference type="AlphaFoldDB" id="A0A1B6J5C9"/>
<dbReference type="EMBL" id="GECU01013334">
    <property type="protein sequence ID" value="JAS94372.1"/>
    <property type="molecule type" value="Transcribed_RNA"/>
</dbReference>
<evidence type="ECO:0000313" key="1">
    <source>
        <dbReference type="EMBL" id="JAS94372.1"/>
    </source>
</evidence>
<proteinExistence type="predicted"/>
<organism evidence="1">
    <name type="scientific">Homalodisca liturata</name>
    <dbReference type="NCBI Taxonomy" id="320908"/>
    <lineage>
        <taxon>Eukaryota</taxon>
        <taxon>Metazoa</taxon>
        <taxon>Ecdysozoa</taxon>
        <taxon>Arthropoda</taxon>
        <taxon>Hexapoda</taxon>
        <taxon>Insecta</taxon>
        <taxon>Pterygota</taxon>
        <taxon>Neoptera</taxon>
        <taxon>Paraneoptera</taxon>
        <taxon>Hemiptera</taxon>
        <taxon>Auchenorrhyncha</taxon>
        <taxon>Membracoidea</taxon>
        <taxon>Cicadellidae</taxon>
        <taxon>Cicadellinae</taxon>
        <taxon>Proconiini</taxon>
        <taxon>Homalodisca</taxon>
    </lineage>
</organism>
<sequence length="107" mass="11831">LMNPPKPPSRSEKYLNILCPAVKSVADELVKEAVEEAVDLNNGSKNLTTLRNLKLKYVLSEIALQNSNKVYTGLRPAVIGGQSVSHFSNEELKGDSLLKRDQILQQI</sequence>
<protein>
    <submittedName>
        <fullName evidence="1">Uncharacterized protein</fullName>
    </submittedName>
</protein>
<feature type="non-terminal residue" evidence="1">
    <location>
        <position position="1"/>
    </location>
</feature>
<gene>
    <name evidence="1" type="ORF">g.56529</name>
</gene>
<accession>A0A1B6J5C9</accession>